<sequence>MGEVDKSMKVVDKTSKVVDIFAEVVDKCFRTVDKNKKGYPSQSCDRLYGWEYWTGFGGNGMIRTVLHMMIVELNKIW</sequence>
<evidence type="ECO:0000313" key="1">
    <source>
        <dbReference type="EMBL" id="MFK9091544.1"/>
    </source>
</evidence>
<organism evidence="1 2">
    <name type="scientific">Bacillus salipaludis</name>
    <dbReference type="NCBI Taxonomy" id="2547811"/>
    <lineage>
        <taxon>Bacteria</taxon>
        <taxon>Bacillati</taxon>
        <taxon>Bacillota</taxon>
        <taxon>Bacilli</taxon>
        <taxon>Bacillales</taxon>
        <taxon>Bacillaceae</taxon>
        <taxon>Bacillus</taxon>
    </lineage>
</organism>
<gene>
    <name evidence="1" type="ORF">ACJEBI_08625</name>
</gene>
<protein>
    <submittedName>
        <fullName evidence="1">Uncharacterized protein</fullName>
    </submittedName>
</protein>
<keyword evidence="2" id="KW-1185">Reference proteome</keyword>
<reference evidence="1 2" key="1">
    <citation type="submission" date="2024-11" db="EMBL/GenBank/DDBJ databases">
        <authorList>
            <person name="Lucas J.A."/>
        </authorList>
    </citation>
    <scope>NUCLEOTIDE SEQUENCE [LARGE SCALE GENOMIC DNA]</scope>
    <source>
        <strain evidence="1 2">Z 5.4</strain>
    </source>
</reference>
<accession>A0ABW8RGH7</accession>
<proteinExistence type="predicted"/>
<dbReference type="Proteomes" id="UP001623041">
    <property type="component" value="Unassembled WGS sequence"/>
</dbReference>
<name>A0ABW8RGH7_9BACI</name>
<evidence type="ECO:0000313" key="2">
    <source>
        <dbReference type="Proteomes" id="UP001623041"/>
    </source>
</evidence>
<dbReference type="EMBL" id="JBJHQH010000005">
    <property type="protein sequence ID" value="MFK9091544.1"/>
    <property type="molecule type" value="Genomic_DNA"/>
</dbReference>
<comment type="caution">
    <text evidence="1">The sequence shown here is derived from an EMBL/GenBank/DDBJ whole genome shotgun (WGS) entry which is preliminary data.</text>
</comment>